<comment type="caution">
    <text evidence="2">The sequence shown here is derived from an EMBL/GenBank/DDBJ whole genome shotgun (WGS) entry which is preliminary data.</text>
</comment>
<dbReference type="Gene3D" id="3.10.180.10">
    <property type="entry name" value="2,3-Dihydroxybiphenyl 1,2-Dioxygenase, domain 1"/>
    <property type="match status" value="1"/>
</dbReference>
<evidence type="ECO:0000259" key="1">
    <source>
        <dbReference type="PROSITE" id="PS51819"/>
    </source>
</evidence>
<dbReference type="RefSeq" id="WP_068528713.1">
    <property type="nucleotide sequence ID" value="NZ_LVJH01000003.1"/>
</dbReference>
<name>A0A162KED7_9BACL</name>
<evidence type="ECO:0000313" key="3">
    <source>
        <dbReference type="Proteomes" id="UP000076967"/>
    </source>
</evidence>
<dbReference type="AlphaFoldDB" id="A0A162KED7"/>
<dbReference type="InterPro" id="IPR029068">
    <property type="entry name" value="Glyas_Bleomycin-R_OHBP_Dase"/>
</dbReference>
<dbReference type="SUPFAM" id="SSF54593">
    <property type="entry name" value="Glyoxalase/Bleomycin resistance protein/Dihydroxybiphenyl dioxygenase"/>
    <property type="match status" value="1"/>
</dbReference>
<reference evidence="2 3" key="1">
    <citation type="submission" date="2016-03" db="EMBL/GenBank/DDBJ databases">
        <title>Draft genome sequence of Paenibacillus glacialis DSM 22343.</title>
        <authorList>
            <person name="Shin S.-K."/>
            <person name="Yi H."/>
        </authorList>
    </citation>
    <scope>NUCLEOTIDE SEQUENCE [LARGE SCALE GENOMIC DNA]</scope>
    <source>
        <strain evidence="2 3">DSM 22343</strain>
    </source>
</reference>
<evidence type="ECO:0000313" key="2">
    <source>
        <dbReference type="EMBL" id="OAB45318.1"/>
    </source>
</evidence>
<keyword evidence="3" id="KW-1185">Reference proteome</keyword>
<dbReference type="PROSITE" id="PS51819">
    <property type="entry name" value="VOC"/>
    <property type="match status" value="1"/>
</dbReference>
<protein>
    <recommendedName>
        <fullName evidence="1">VOC domain-containing protein</fullName>
    </recommendedName>
</protein>
<dbReference type="OrthoDB" id="2703022at2"/>
<gene>
    <name evidence="2" type="ORF">PGLA_03425</name>
</gene>
<proteinExistence type="predicted"/>
<sequence length="224" mass="25916">MKIEEIRLYTEHLDAVKDFYSVGLELPIMESSNTSITFLVGLSRLTFVQSDTVANPYYHFAFNIVEDKNQLAIEWLKSRGINISQVDDHDESYSESWNSHSIYFYDSVGNIVEFIARHNQKHESYSEFTYKDILNISEIGLPSEDVIELSTYIQEQYDEQMYLSGSPTFTPIGDEEGLFIVSIRQRIWLGSNKEAEIFPLEIVINQGKPGTKQLLQYPYKIITI</sequence>
<dbReference type="EMBL" id="LVJH01000003">
    <property type="protein sequence ID" value="OAB45318.1"/>
    <property type="molecule type" value="Genomic_DNA"/>
</dbReference>
<dbReference type="Proteomes" id="UP000076967">
    <property type="component" value="Unassembled WGS sequence"/>
</dbReference>
<feature type="domain" description="VOC" evidence="1">
    <location>
        <begin position="2"/>
        <end position="117"/>
    </location>
</feature>
<accession>A0A162KED7</accession>
<organism evidence="2 3">
    <name type="scientific">Paenibacillus glacialis</name>
    <dbReference type="NCBI Taxonomy" id="494026"/>
    <lineage>
        <taxon>Bacteria</taxon>
        <taxon>Bacillati</taxon>
        <taxon>Bacillota</taxon>
        <taxon>Bacilli</taxon>
        <taxon>Bacillales</taxon>
        <taxon>Paenibacillaceae</taxon>
        <taxon>Paenibacillus</taxon>
    </lineage>
</organism>
<dbReference type="InterPro" id="IPR037523">
    <property type="entry name" value="VOC_core"/>
</dbReference>
<dbReference type="STRING" id="494026.PGLA_03425"/>